<name>A0A2N9FZ43_FAGSY</name>
<organism evidence="2">
    <name type="scientific">Fagus sylvatica</name>
    <name type="common">Beechnut</name>
    <dbReference type="NCBI Taxonomy" id="28930"/>
    <lineage>
        <taxon>Eukaryota</taxon>
        <taxon>Viridiplantae</taxon>
        <taxon>Streptophyta</taxon>
        <taxon>Embryophyta</taxon>
        <taxon>Tracheophyta</taxon>
        <taxon>Spermatophyta</taxon>
        <taxon>Magnoliopsida</taxon>
        <taxon>eudicotyledons</taxon>
        <taxon>Gunneridae</taxon>
        <taxon>Pentapetalae</taxon>
        <taxon>rosids</taxon>
        <taxon>fabids</taxon>
        <taxon>Fagales</taxon>
        <taxon>Fagaceae</taxon>
        <taxon>Fagus</taxon>
    </lineage>
</organism>
<proteinExistence type="predicted"/>
<dbReference type="AlphaFoldDB" id="A0A2N9FZ43"/>
<accession>A0A2N9FZ43</accession>
<reference evidence="2" key="1">
    <citation type="submission" date="2018-02" db="EMBL/GenBank/DDBJ databases">
        <authorList>
            <person name="Cohen D.B."/>
            <person name="Kent A.D."/>
        </authorList>
    </citation>
    <scope>NUCLEOTIDE SEQUENCE</scope>
</reference>
<feature type="region of interest" description="Disordered" evidence="1">
    <location>
        <begin position="1"/>
        <end position="24"/>
    </location>
</feature>
<protein>
    <submittedName>
        <fullName evidence="2">Uncharacterized protein</fullName>
    </submittedName>
</protein>
<dbReference type="EMBL" id="OIVN01001613">
    <property type="protein sequence ID" value="SPC95866.1"/>
    <property type="molecule type" value="Genomic_DNA"/>
</dbReference>
<gene>
    <name evidence="2" type="ORF">FSB_LOCUS23748</name>
</gene>
<feature type="compositionally biased region" description="Polar residues" evidence="1">
    <location>
        <begin position="1"/>
        <end position="13"/>
    </location>
</feature>
<sequence>MAKNESSCSSSVCTHHRRSPPPPVVEDFGSAMPCLASLSLGISLSRRLWPPPLSQTHGSLSLSL</sequence>
<evidence type="ECO:0000256" key="1">
    <source>
        <dbReference type="SAM" id="MobiDB-lite"/>
    </source>
</evidence>
<evidence type="ECO:0000313" key="2">
    <source>
        <dbReference type="EMBL" id="SPC95866.1"/>
    </source>
</evidence>